<dbReference type="Pfam" id="PF01416">
    <property type="entry name" value="PseudoU_synth_1"/>
    <property type="match status" value="1"/>
</dbReference>
<dbReference type="GO" id="GO:1990481">
    <property type="term" value="P:mRNA pseudouridine synthesis"/>
    <property type="evidence" value="ECO:0007669"/>
    <property type="project" value="EnsemblFungi"/>
</dbReference>
<evidence type="ECO:0000313" key="12">
    <source>
        <dbReference type="Proteomes" id="UP000281549"/>
    </source>
</evidence>
<feature type="binding site" evidence="6">
    <location>
        <position position="151"/>
    </location>
    <ligand>
        <name>substrate</name>
    </ligand>
</feature>
<dbReference type="Gene3D" id="3.30.70.580">
    <property type="entry name" value="Pseudouridine synthase I, catalytic domain, N-terminal subdomain"/>
    <property type="match status" value="1"/>
</dbReference>
<evidence type="ECO:0000256" key="7">
    <source>
        <dbReference type="SAM" id="MobiDB-lite"/>
    </source>
</evidence>
<dbReference type="GO" id="GO:0003723">
    <property type="term" value="F:RNA binding"/>
    <property type="evidence" value="ECO:0007669"/>
    <property type="project" value="InterPro"/>
</dbReference>
<dbReference type="EMBL" id="KE561213">
    <property type="protein sequence ID" value="EPZ31502.1"/>
    <property type="molecule type" value="Genomic_DNA"/>
</dbReference>
<evidence type="ECO:0000256" key="3">
    <source>
        <dbReference type="ARBA" id="ARBA00023235"/>
    </source>
</evidence>
<dbReference type="CDD" id="cd02568">
    <property type="entry name" value="PseudoU_synth_PUS1_PUS2"/>
    <property type="match status" value="1"/>
</dbReference>
<dbReference type="OrthoDB" id="10256309at2759"/>
<dbReference type="NCBIfam" id="TIGR00071">
    <property type="entry name" value="hisT_truA"/>
    <property type="match status" value="1"/>
</dbReference>
<reference evidence="12" key="2">
    <citation type="journal article" date="2018" name="Nat. Microbiol.">
        <title>Leveraging single-cell genomics to expand the fungal tree of life.</title>
        <authorList>
            <person name="Ahrendt S.R."/>
            <person name="Quandt C.A."/>
            <person name="Ciobanu D."/>
            <person name="Clum A."/>
            <person name="Salamov A."/>
            <person name="Andreopoulos B."/>
            <person name="Cheng J.F."/>
            <person name="Woyke T."/>
            <person name="Pelin A."/>
            <person name="Henrissat B."/>
            <person name="Reynolds N.K."/>
            <person name="Benny G.L."/>
            <person name="Smith M.E."/>
            <person name="James T.Y."/>
            <person name="Grigoriev I.V."/>
        </authorList>
    </citation>
    <scope>NUCLEOTIDE SEQUENCE [LARGE SCALE GENOMIC DNA]</scope>
    <source>
        <strain evidence="12">CSF55</strain>
    </source>
</reference>
<dbReference type="InterPro" id="IPR020095">
    <property type="entry name" value="PsdUridine_synth_TruA_C"/>
</dbReference>
<dbReference type="PANTHER" id="PTHR11142">
    <property type="entry name" value="PSEUDOURIDYLATE SYNTHASE"/>
    <property type="match status" value="1"/>
</dbReference>
<evidence type="ECO:0000313" key="10">
    <source>
        <dbReference type="EMBL" id="RKP19861.1"/>
    </source>
</evidence>
<evidence type="ECO:0000259" key="8">
    <source>
        <dbReference type="Pfam" id="PF01416"/>
    </source>
</evidence>
<reference evidence="9 11" key="1">
    <citation type="journal article" date="2013" name="Curr. Biol.">
        <title>Shared signatures of parasitism and phylogenomics unite Cryptomycota and microsporidia.</title>
        <authorList>
            <person name="James T.Y."/>
            <person name="Pelin A."/>
            <person name="Bonen L."/>
            <person name="Ahrendt S."/>
            <person name="Sain D."/>
            <person name="Corradi N."/>
            <person name="Stajich J.E."/>
        </authorList>
    </citation>
    <scope>NUCLEOTIDE SEQUENCE [LARGE SCALE GENOMIC DNA]</scope>
    <source>
        <strain evidence="9">CSF55</strain>
        <strain evidence="9">CSF55</strain>
    </source>
</reference>
<protein>
    <submittedName>
        <fullName evidence="9 10">Pseudouridine synthase</fullName>
    </submittedName>
</protein>
<comment type="similarity">
    <text evidence="1">Belongs to the tRNA pseudouridine synthase TruA family.</text>
</comment>
<evidence type="ECO:0000313" key="11">
    <source>
        <dbReference type="Proteomes" id="UP000030755"/>
    </source>
</evidence>
<dbReference type="GO" id="GO:0005634">
    <property type="term" value="C:nucleus"/>
    <property type="evidence" value="ECO:0007669"/>
    <property type="project" value="EnsemblFungi"/>
</dbReference>
<keyword evidence="2" id="KW-0819">tRNA processing</keyword>
<sequence>MTKPEETAVIEADQSIPDKKRVLEEEDSNEVQGNEKKRSGSKRKMALMVGYSGTGYHGLHHVAGTKTIEDDIFKALCDAGCVDSFNQVKVGRACRTDKGVHAAANLLTAKVVGWQNSEEIVKKINEKLPPQIKLYITKGFDAKFCCSGRIYEYLLPTYLLKSNIESFEQGQSLLKESLENALNKKIERITYDEINPTEIEEMKKYRIDADTLTLLRDLLNRYVGTQSFHNFTRGLTFGQSRARRFHRSFTASDPFMVGDTEYVSLKVDGQAFLMHQIRKMIGFVVMIIRYKAKPEDIWDRAFGSAYVNIPRVPGLGLLLEQPFFKTYNCKAEKLEAQQKKKTNEFERVDFADVSDQVDAFKHNVIYPTMMKAEVETNEYLISDYDVSKDDEKLKELRSKLYKAVESDNEEDNAEDDS</sequence>
<evidence type="ECO:0000256" key="6">
    <source>
        <dbReference type="PIRSR" id="PIRSR641708-2"/>
    </source>
</evidence>
<dbReference type="GO" id="GO:0031120">
    <property type="term" value="P:snRNA pseudouridine synthesis"/>
    <property type="evidence" value="ECO:0007669"/>
    <property type="project" value="EnsemblFungi"/>
</dbReference>
<feature type="active site" description="Nucleophile" evidence="5">
    <location>
        <position position="97"/>
    </location>
</feature>
<proteinExistence type="inferred from homology"/>
<dbReference type="AlphaFoldDB" id="A0A075ANN8"/>
<accession>A0A075ANN8</accession>
<dbReference type="OMA" id="EMNNGEG"/>
<dbReference type="FunFam" id="3.30.70.580:FF:000002">
    <property type="entry name" value="tRNA pseudouridine synthase"/>
    <property type="match status" value="1"/>
</dbReference>
<dbReference type="GO" id="GO:0009982">
    <property type="term" value="F:pseudouridine synthase activity"/>
    <property type="evidence" value="ECO:0007669"/>
    <property type="project" value="EnsemblFungi"/>
</dbReference>
<evidence type="ECO:0000256" key="2">
    <source>
        <dbReference type="ARBA" id="ARBA00022694"/>
    </source>
</evidence>
<dbReference type="Proteomes" id="UP000281549">
    <property type="component" value="Unassembled WGS sequence"/>
</dbReference>
<dbReference type="Proteomes" id="UP000030755">
    <property type="component" value="Unassembled WGS sequence"/>
</dbReference>
<dbReference type="InterPro" id="IPR020097">
    <property type="entry name" value="PsdUridine_synth_TruA_a/b_dom"/>
</dbReference>
<name>A0A075ANN8_ROZAC</name>
<dbReference type="HOGENOM" id="CLU_021971_4_0_1"/>
<comment type="catalytic activity">
    <reaction evidence="4">
        <text>a uridine in tRNA = a pseudouridine in tRNA</text>
        <dbReference type="Rhea" id="RHEA:54572"/>
        <dbReference type="Rhea" id="RHEA-COMP:13339"/>
        <dbReference type="Rhea" id="RHEA-COMP:13934"/>
        <dbReference type="ChEBI" id="CHEBI:65314"/>
        <dbReference type="ChEBI" id="CHEBI:65315"/>
    </reaction>
</comment>
<evidence type="ECO:0000256" key="4">
    <source>
        <dbReference type="ARBA" id="ARBA00036943"/>
    </source>
</evidence>
<dbReference type="InterPro" id="IPR020094">
    <property type="entry name" value="TruA/RsuA/RluB/E/F_N"/>
</dbReference>
<dbReference type="PANTHER" id="PTHR11142:SF4">
    <property type="entry name" value="PSEUDOURIDYLATE SYNTHASE 1 HOMOLOG"/>
    <property type="match status" value="1"/>
</dbReference>
<dbReference type="SUPFAM" id="SSF55120">
    <property type="entry name" value="Pseudouridine synthase"/>
    <property type="match status" value="1"/>
</dbReference>
<dbReference type="EMBL" id="ML005147">
    <property type="protein sequence ID" value="RKP19861.1"/>
    <property type="molecule type" value="Genomic_DNA"/>
</dbReference>
<reference evidence="10" key="3">
    <citation type="submission" date="2018-08" db="EMBL/GenBank/DDBJ databases">
        <title>Leveraging single-cell genomics to expand the Fungal Tree of Life.</title>
        <authorList>
            <consortium name="DOE Joint Genome Institute"/>
            <person name="Ahrendt S.R."/>
            <person name="Quandt C.A."/>
            <person name="Ciobanu D."/>
            <person name="Clum A."/>
            <person name="Salamov A."/>
            <person name="Andreopoulos B."/>
            <person name="Cheng J.-F."/>
            <person name="Woyke T."/>
            <person name="Pelin A."/>
            <person name="Henrissat B."/>
            <person name="Reynolds N."/>
            <person name="Benny G.L."/>
            <person name="Smith M.E."/>
            <person name="James T.Y."/>
            <person name="Grigoriev I.V."/>
        </authorList>
    </citation>
    <scope>NUCLEOTIDE SEQUENCE</scope>
    <source>
        <strain evidence="10">CSF55</strain>
    </source>
</reference>
<dbReference type="InterPro" id="IPR020103">
    <property type="entry name" value="PsdUridine_synth_cat_dom_sf"/>
</dbReference>
<dbReference type="GO" id="GO:0031119">
    <property type="term" value="P:tRNA pseudouridine synthesis"/>
    <property type="evidence" value="ECO:0007669"/>
    <property type="project" value="EnsemblFungi"/>
</dbReference>
<dbReference type="InterPro" id="IPR001406">
    <property type="entry name" value="PsdUridine_synth_TruA"/>
</dbReference>
<dbReference type="Gene3D" id="3.30.70.660">
    <property type="entry name" value="Pseudouridine synthase I, catalytic domain, C-terminal subdomain"/>
    <property type="match status" value="1"/>
</dbReference>
<dbReference type="InterPro" id="IPR041708">
    <property type="entry name" value="PUS1/PUS2-like"/>
</dbReference>
<organism evidence="9 11">
    <name type="scientific">Rozella allomycis (strain CSF55)</name>
    <dbReference type="NCBI Taxonomy" id="988480"/>
    <lineage>
        <taxon>Eukaryota</taxon>
        <taxon>Fungi</taxon>
        <taxon>Fungi incertae sedis</taxon>
        <taxon>Cryptomycota</taxon>
        <taxon>Cryptomycota incertae sedis</taxon>
        <taxon>Rozella</taxon>
    </lineage>
</organism>
<keyword evidence="11" id="KW-1185">Reference proteome</keyword>
<evidence type="ECO:0000313" key="9">
    <source>
        <dbReference type="EMBL" id="EPZ31502.1"/>
    </source>
</evidence>
<feature type="region of interest" description="Disordered" evidence="7">
    <location>
        <begin position="1"/>
        <end position="44"/>
    </location>
</feature>
<evidence type="ECO:0000256" key="5">
    <source>
        <dbReference type="PIRSR" id="PIRSR641708-1"/>
    </source>
</evidence>
<dbReference type="STRING" id="988480.A0A075ANN8"/>
<gene>
    <name evidence="9" type="ORF">O9G_005339</name>
    <name evidence="10" type="ORF">ROZALSC1DRAFT_28584</name>
</gene>
<evidence type="ECO:0000256" key="1">
    <source>
        <dbReference type="ARBA" id="ARBA00009375"/>
    </source>
</evidence>
<keyword evidence="3" id="KW-0413">Isomerase</keyword>
<feature type="domain" description="Pseudouridine synthase I TruA alpha/beta" evidence="8">
    <location>
        <begin position="220"/>
        <end position="298"/>
    </location>
</feature>